<evidence type="ECO:0000313" key="1">
    <source>
        <dbReference type="EMBL" id="KAE9362334.1"/>
    </source>
</evidence>
<proteinExistence type="predicted"/>
<reference evidence="1 2" key="1">
    <citation type="submission" date="2018-09" db="EMBL/GenBank/DDBJ databases">
        <title>Genomic investigation of the strawberry pathogen Phytophthora fragariae indicates pathogenicity is determined by transcriptional variation in three key races.</title>
        <authorList>
            <person name="Adams T.M."/>
            <person name="Armitage A.D."/>
            <person name="Sobczyk M.K."/>
            <person name="Bates H.J."/>
            <person name="Dunwell J.M."/>
            <person name="Nellist C.F."/>
            <person name="Harrison R.J."/>
        </authorList>
    </citation>
    <scope>NUCLEOTIDE SEQUENCE [LARGE SCALE GENOMIC DNA]</scope>
    <source>
        <strain evidence="1 2">NOV-77</strain>
    </source>
</reference>
<sequence>MLDRKRETTLNHIIIIFIGGKPLLIQTWEPMLDHVIIISREPLFIGTWELMLDHVGHVLGLLLTTSAGCVFTYLTRKVIDHFTCSTGHGVGVHDCNMRSLVGCSARER</sequence>
<dbReference type="EMBL" id="QXFY01000003">
    <property type="protein sequence ID" value="KAE9362334.1"/>
    <property type="molecule type" value="Genomic_DNA"/>
</dbReference>
<dbReference type="Proteomes" id="UP000486351">
    <property type="component" value="Unassembled WGS sequence"/>
</dbReference>
<protein>
    <submittedName>
        <fullName evidence="1">Uncharacterized protein</fullName>
    </submittedName>
</protein>
<comment type="caution">
    <text evidence="1">The sequence shown here is derived from an EMBL/GenBank/DDBJ whole genome shotgun (WGS) entry which is preliminary data.</text>
</comment>
<evidence type="ECO:0000313" key="2">
    <source>
        <dbReference type="Proteomes" id="UP000486351"/>
    </source>
</evidence>
<accession>A0A6G0SNR3</accession>
<gene>
    <name evidence="1" type="ORF">PF008_g138</name>
</gene>
<dbReference type="AlphaFoldDB" id="A0A6G0SNR3"/>
<name>A0A6G0SNR3_9STRA</name>
<organism evidence="1 2">
    <name type="scientific">Phytophthora fragariae</name>
    <dbReference type="NCBI Taxonomy" id="53985"/>
    <lineage>
        <taxon>Eukaryota</taxon>
        <taxon>Sar</taxon>
        <taxon>Stramenopiles</taxon>
        <taxon>Oomycota</taxon>
        <taxon>Peronosporomycetes</taxon>
        <taxon>Peronosporales</taxon>
        <taxon>Peronosporaceae</taxon>
        <taxon>Phytophthora</taxon>
    </lineage>
</organism>